<evidence type="ECO:0000313" key="3">
    <source>
        <dbReference type="Proteomes" id="UP000324800"/>
    </source>
</evidence>
<gene>
    <name evidence="2" type="ORF">EZS28_035867</name>
</gene>
<dbReference type="AlphaFoldDB" id="A0A5J4UDV3"/>
<evidence type="ECO:0000256" key="1">
    <source>
        <dbReference type="SAM" id="MobiDB-lite"/>
    </source>
</evidence>
<evidence type="ECO:0000313" key="2">
    <source>
        <dbReference type="EMBL" id="KAA6368607.1"/>
    </source>
</evidence>
<proteinExistence type="predicted"/>
<reference evidence="2 3" key="1">
    <citation type="submission" date="2019-03" db="EMBL/GenBank/DDBJ databases">
        <title>Single cell metagenomics reveals metabolic interactions within the superorganism composed of flagellate Streblomastix strix and complex community of Bacteroidetes bacteria on its surface.</title>
        <authorList>
            <person name="Treitli S.C."/>
            <person name="Kolisko M."/>
            <person name="Husnik F."/>
            <person name="Keeling P."/>
            <person name="Hampl V."/>
        </authorList>
    </citation>
    <scope>NUCLEOTIDE SEQUENCE [LARGE SCALE GENOMIC DNA]</scope>
    <source>
        <strain evidence="2">ST1C</strain>
    </source>
</reference>
<sequence>MATRGTVSTPTYSSDSANSKQTNGSEGISLDDPIILAILTVVACIHEDDIDIDNPGRKRRCLSPWRQNEKVKKKHLQPGRMKGVLQEVTEEKNYSDGGWHIAWIIHRHRLWQFDEYWLNLGKRRQDLLTIEDLELVIANFISQLEAEDATNANEANYRSKLNTLLQLQRFKKEKINGEELQQIMKKPQVRMRKPINEEYVWNYDQLLKYIKSKSDQKMQLSEIEFLGIVIAIIMGYSTLRLIEVHRSMVLKLPKGFQQVKTAMFKGHDTSVTDMFRRAALYEETSKAVHIVMKACKIQQDTQSPRSNIPH</sequence>
<organism evidence="2 3">
    <name type="scientific">Streblomastix strix</name>
    <dbReference type="NCBI Taxonomy" id="222440"/>
    <lineage>
        <taxon>Eukaryota</taxon>
        <taxon>Metamonada</taxon>
        <taxon>Preaxostyla</taxon>
        <taxon>Oxymonadida</taxon>
        <taxon>Streblomastigidae</taxon>
        <taxon>Streblomastix</taxon>
    </lineage>
</organism>
<feature type="region of interest" description="Disordered" evidence="1">
    <location>
        <begin position="1"/>
        <end position="25"/>
    </location>
</feature>
<name>A0A5J4UDV3_9EUKA</name>
<comment type="caution">
    <text evidence="2">The sequence shown here is derived from an EMBL/GenBank/DDBJ whole genome shotgun (WGS) entry which is preliminary data.</text>
</comment>
<dbReference type="EMBL" id="SNRW01017185">
    <property type="protein sequence ID" value="KAA6368607.1"/>
    <property type="molecule type" value="Genomic_DNA"/>
</dbReference>
<protein>
    <submittedName>
        <fullName evidence="2">Uncharacterized protein</fullName>
    </submittedName>
</protein>
<dbReference type="Proteomes" id="UP000324800">
    <property type="component" value="Unassembled WGS sequence"/>
</dbReference>
<accession>A0A5J4UDV3</accession>